<dbReference type="InParanoid" id="A0A165CX62"/>
<dbReference type="InterPro" id="IPR019339">
    <property type="entry name" value="CIR_N_dom"/>
</dbReference>
<feature type="non-terminal residue" evidence="3">
    <location>
        <position position="199"/>
    </location>
</feature>
<evidence type="ECO:0000313" key="3">
    <source>
        <dbReference type="EMBL" id="KZT51585.1"/>
    </source>
</evidence>
<reference evidence="3 4" key="1">
    <citation type="journal article" date="2016" name="Mol. Biol. Evol.">
        <title>Comparative Genomics of Early-Diverging Mushroom-Forming Fungi Provides Insights into the Origins of Lignocellulose Decay Capabilities.</title>
        <authorList>
            <person name="Nagy L.G."/>
            <person name="Riley R."/>
            <person name="Tritt A."/>
            <person name="Adam C."/>
            <person name="Daum C."/>
            <person name="Floudas D."/>
            <person name="Sun H."/>
            <person name="Yadav J.S."/>
            <person name="Pangilinan J."/>
            <person name="Larsson K.H."/>
            <person name="Matsuura K."/>
            <person name="Barry K."/>
            <person name="Labutti K."/>
            <person name="Kuo R."/>
            <person name="Ohm R.A."/>
            <person name="Bhattacharya S.S."/>
            <person name="Shirouzu T."/>
            <person name="Yoshinaga Y."/>
            <person name="Martin F.M."/>
            <person name="Grigoriev I.V."/>
            <person name="Hibbett D.S."/>
        </authorList>
    </citation>
    <scope>NUCLEOTIDE SEQUENCE [LARGE SCALE GENOMIC DNA]</scope>
    <source>
        <strain evidence="3 4">HHB12733</strain>
    </source>
</reference>
<feature type="region of interest" description="Disordered" evidence="1">
    <location>
        <begin position="163"/>
        <end position="199"/>
    </location>
</feature>
<proteinExistence type="predicted"/>
<dbReference type="AlphaFoldDB" id="A0A165CX62"/>
<feature type="region of interest" description="Disordered" evidence="1">
    <location>
        <begin position="1"/>
        <end position="46"/>
    </location>
</feature>
<dbReference type="InterPro" id="IPR039875">
    <property type="entry name" value="LENG1-like"/>
</dbReference>
<dbReference type="SMART" id="SM01083">
    <property type="entry name" value="Cir_N"/>
    <property type="match status" value="1"/>
</dbReference>
<protein>
    <recommendedName>
        <fullName evidence="2">CBF1-interacting co-repressor CIR N-terminal domain-containing protein</fullName>
    </recommendedName>
</protein>
<keyword evidence="4" id="KW-1185">Reference proteome</keyword>
<dbReference type="STRING" id="1353952.A0A165CX62"/>
<evidence type="ECO:0000313" key="4">
    <source>
        <dbReference type="Proteomes" id="UP000076842"/>
    </source>
</evidence>
<dbReference type="PANTHER" id="PTHR22093:SF0">
    <property type="entry name" value="LEUKOCYTE RECEPTOR CLUSTER MEMBER 1"/>
    <property type="match status" value="1"/>
</dbReference>
<feature type="compositionally biased region" description="Basic and acidic residues" evidence="1">
    <location>
        <begin position="15"/>
        <end position="46"/>
    </location>
</feature>
<dbReference type="EMBL" id="KV424101">
    <property type="protein sequence ID" value="KZT51585.1"/>
    <property type="molecule type" value="Genomic_DNA"/>
</dbReference>
<sequence length="199" mass="22585">MGKLNIAHHKSYHPYRRDNIEKVRQDEEEARLKEEREEGRMRMADAEARIDLLRQRAGQKKSRKKADEDDISFEAIRAAASTSSEAALPDSLQTPEGHINLFAPLEAAAASQAAETALALVREHAKQHSIDKGKCKAKDEDGFRLAPSKLDLTPWYVDAELRSAKEREQGQHEREARRAKDLHLKADWDPMKAVEEQLA</sequence>
<evidence type="ECO:0000259" key="2">
    <source>
        <dbReference type="SMART" id="SM01083"/>
    </source>
</evidence>
<evidence type="ECO:0000256" key="1">
    <source>
        <dbReference type="SAM" id="MobiDB-lite"/>
    </source>
</evidence>
<dbReference type="PANTHER" id="PTHR22093">
    <property type="entry name" value="LEUKOCYTE RECEPTOR CLUSTER LRC MEMBER 1"/>
    <property type="match status" value="1"/>
</dbReference>
<feature type="domain" description="CBF1-interacting co-repressor CIR N-terminal" evidence="2">
    <location>
        <begin position="11"/>
        <end position="47"/>
    </location>
</feature>
<accession>A0A165CX62</accession>
<organism evidence="3 4">
    <name type="scientific">Calocera cornea HHB12733</name>
    <dbReference type="NCBI Taxonomy" id="1353952"/>
    <lineage>
        <taxon>Eukaryota</taxon>
        <taxon>Fungi</taxon>
        <taxon>Dikarya</taxon>
        <taxon>Basidiomycota</taxon>
        <taxon>Agaricomycotina</taxon>
        <taxon>Dacrymycetes</taxon>
        <taxon>Dacrymycetales</taxon>
        <taxon>Dacrymycetaceae</taxon>
        <taxon>Calocera</taxon>
    </lineage>
</organism>
<dbReference type="Proteomes" id="UP000076842">
    <property type="component" value="Unassembled WGS sequence"/>
</dbReference>
<gene>
    <name evidence="3" type="ORF">CALCODRAFT_413980</name>
</gene>
<feature type="compositionally biased region" description="Basic residues" evidence="1">
    <location>
        <begin position="1"/>
        <end position="14"/>
    </location>
</feature>
<dbReference type="Pfam" id="PF10197">
    <property type="entry name" value="Cir_N"/>
    <property type="match status" value="1"/>
</dbReference>
<name>A0A165CX62_9BASI</name>
<dbReference type="OrthoDB" id="2159131at2759"/>